<feature type="compositionally biased region" description="Basic and acidic residues" evidence="1">
    <location>
        <begin position="1"/>
        <end position="21"/>
    </location>
</feature>
<reference evidence="2 3" key="1">
    <citation type="submission" date="2023-09" db="EMBL/GenBank/DDBJ databases">
        <authorList>
            <person name="Rey-Velasco X."/>
        </authorList>
    </citation>
    <scope>NUCLEOTIDE SEQUENCE [LARGE SCALE GENOMIC DNA]</scope>
    <source>
        <strain evidence="2 3">F394</strain>
    </source>
</reference>
<feature type="region of interest" description="Disordered" evidence="1">
    <location>
        <begin position="1"/>
        <end position="33"/>
    </location>
</feature>
<keyword evidence="3" id="KW-1185">Reference proteome</keyword>
<evidence type="ECO:0000313" key="2">
    <source>
        <dbReference type="EMBL" id="MDT0632587.1"/>
    </source>
</evidence>
<evidence type="ECO:0000256" key="1">
    <source>
        <dbReference type="SAM" id="MobiDB-lite"/>
    </source>
</evidence>
<dbReference type="Proteomes" id="UP001267426">
    <property type="component" value="Unassembled WGS sequence"/>
</dbReference>
<name>A0ABU3BTH9_9BACT</name>
<protein>
    <submittedName>
        <fullName evidence="2">Uncharacterized protein</fullName>
    </submittedName>
</protein>
<dbReference type="EMBL" id="JAVRHT010000032">
    <property type="protein sequence ID" value="MDT0632587.1"/>
    <property type="molecule type" value="Genomic_DNA"/>
</dbReference>
<sequence>MSRPPRSDDGRPAQGDDRPARDAGWGGNSRGGVVRDSAYWLSRPVAERLAEVERLRRERHGPEYGNLQMDTSHWVVWQDGRVVDGSDWRVRGDDPV</sequence>
<comment type="caution">
    <text evidence="2">The sequence shown here is derived from an EMBL/GenBank/DDBJ whole genome shotgun (WGS) entry which is preliminary data.</text>
</comment>
<organism evidence="2 3">
    <name type="scientific">Rubrivirga litoralis</name>
    <dbReference type="NCBI Taxonomy" id="3075598"/>
    <lineage>
        <taxon>Bacteria</taxon>
        <taxon>Pseudomonadati</taxon>
        <taxon>Rhodothermota</taxon>
        <taxon>Rhodothermia</taxon>
        <taxon>Rhodothermales</taxon>
        <taxon>Rubricoccaceae</taxon>
        <taxon>Rubrivirga</taxon>
    </lineage>
</organism>
<dbReference type="RefSeq" id="WP_311664615.1">
    <property type="nucleotide sequence ID" value="NZ_JAVRHT010000032.1"/>
</dbReference>
<accession>A0ABU3BTH9</accession>
<gene>
    <name evidence="2" type="ORF">RM540_12575</name>
</gene>
<evidence type="ECO:0000313" key="3">
    <source>
        <dbReference type="Proteomes" id="UP001267426"/>
    </source>
</evidence>
<proteinExistence type="predicted"/>